<dbReference type="AlphaFoldDB" id="A0AAD3NL82"/>
<reference evidence="3" key="1">
    <citation type="submission" date="2022-08" db="EMBL/GenBank/DDBJ databases">
        <title>Genome sequencing of akame (Lates japonicus).</title>
        <authorList>
            <person name="Hashiguchi Y."/>
            <person name="Takahashi H."/>
        </authorList>
    </citation>
    <scope>NUCLEOTIDE SEQUENCE</scope>
    <source>
        <strain evidence="3">Kochi</strain>
    </source>
</reference>
<dbReference type="InterPro" id="IPR042398">
    <property type="entry name" value="BCL2L13"/>
</dbReference>
<gene>
    <name evidence="3" type="ORF">AKAME5_002631300</name>
</gene>
<comment type="caution">
    <text evidence="3">The sequence shown here is derived from an EMBL/GenBank/DDBJ whole genome shotgun (WGS) entry which is preliminary data.</text>
</comment>
<name>A0AAD3NL82_LATJO</name>
<feature type="domain" description="Bcl-2 Bcl-2 homology region 1-3" evidence="2">
    <location>
        <begin position="36"/>
        <end position="128"/>
    </location>
</feature>
<evidence type="ECO:0000259" key="2">
    <source>
        <dbReference type="Pfam" id="PF00452"/>
    </source>
</evidence>
<sequence length="192" mass="21376">MSYELQNTTFYTTGFDRRSSLVFTPTNPETSIEDCLAVMGDRVAKELDTSLAAAVHTLLTGPLDYQTFRDTTLALSTHTQGGWNKVLVPLVLLQALQCEGQSVTTLLHLGVRLLEEDEADYIIQQGGWMAIPTNQVMLMNGHVTQHVNRCPGRHYLIVVMLCLVFPCNVKRVCWLPNKATFLLCVMSQGMNG</sequence>
<protein>
    <submittedName>
        <fullName evidence="3">Bcl-2-like protein 13</fullName>
    </submittedName>
</protein>
<dbReference type="InterPro" id="IPR036834">
    <property type="entry name" value="Bcl-2-like_sf"/>
</dbReference>
<evidence type="ECO:0000313" key="4">
    <source>
        <dbReference type="Proteomes" id="UP001279410"/>
    </source>
</evidence>
<evidence type="ECO:0000256" key="1">
    <source>
        <dbReference type="ARBA" id="ARBA00009458"/>
    </source>
</evidence>
<organism evidence="3 4">
    <name type="scientific">Lates japonicus</name>
    <name type="common">Japanese lates</name>
    <dbReference type="NCBI Taxonomy" id="270547"/>
    <lineage>
        <taxon>Eukaryota</taxon>
        <taxon>Metazoa</taxon>
        <taxon>Chordata</taxon>
        <taxon>Craniata</taxon>
        <taxon>Vertebrata</taxon>
        <taxon>Euteleostomi</taxon>
        <taxon>Actinopterygii</taxon>
        <taxon>Neopterygii</taxon>
        <taxon>Teleostei</taxon>
        <taxon>Neoteleostei</taxon>
        <taxon>Acanthomorphata</taxon>
        <taxon>Carangaria</taxon>
        <taxon>Carangaria incertae sedis</taxon>
        <taxon>Centropomidae</taxon>
        <taxon>Lates</taxon>
    </lineage>
</organism>
<dbReference type="Pfam" id="PF00452">
    <property type="entry name" value="Bcl-2"/>
    <property type="match status" value="1"/>
</dbReference>
<accession>A0AAD3NL82</accession>
<proteinExistence type="inferred from homology"/>
<dbReference type="GO" id="GO:0016020">
    <property type="term" value="C:membrane"/>
    <property type="evidence" value="ECO:0007669"/>
    <property type="project" value="TreeGrafter"/>
</dbReference>
<dbReference type="GO" id="GO:0005739">
    <property type="term" value="C:mitochondrion"/>
    <property type="evidence" value="ECO:0007669"/>
    <property type="project" value="TreeGrafter"/>
</dbReference>
<dbReference type="GO" id="GO:0042981">
    <property type="term" value="P:regulation of apoptotic process"/>
    <property type="evidence" value="ECO:0007669"/>
    <property type="project" value="InterPro"/>
</dbReference>
<dbReference type="SUPFAM" id="SSF56854">
    <property type="entry name" value="Bcl-2 inhibitors of programmed cell death"/>
    <property type="match status" value="1"/>
</dbReference>
<comment type="similarity">
    <text evidence="1">Belongs to the Bcl-2 family.</text>
</comment>
<dbReference type="PANTHER" id="PTHR15758:SF2">
    <property type="entry name" value="BCL-2-LIKE PROTEIN 13"/>
    <property type="match status" value="1"/>
</dbReference>
<dbReference type="InterPro" id="IPR046371">
    <property type="entry name" value="Bcl-2_BH1-3"/>
</dbReference>
<dbReference type="PANTHER" id="PTHR15758">
    <property type="entry name" value="BCL-2-LIKE PROTEIN 13"/>
    <property type="match status" value="1"/>
</dbReference>
<keyword evidence="4" id="KW-1185">Reference proteome</keyword>
<evidence type="ECO:0000313" key="3">
    <source>
        <dbReference type="EMBL" id="GLD74981.1"/>
    </source>
</evidence>
<dbReference type="EMBL" id="BRZM01002613">
    <property type="protein sequence ID" value="GLD74981.1"/>
    <property type="molecule type" value="Genomic_DNA"/>
</dbReference>
<dbReference type="GO" id="GO:0006915">
    <property type="term" value="P:apoptotic process"/>
    <property type="evidence" value="ECO:0007669"/>
    <property type="project" value="InterPro"/>
</dbReference>
<dbReference type="Proteomes" id="UP001279410">
    <property type="component" value="Unassembled WGS sequence"/>
</dbReference>